<comment type="caution">
    <text evidence="1">The sequence shown here is derived from an EMBL/GenBank/DDBJ whole genome shotgun (WGS) entry which is preliminary data.</text>
</comment>
<protein>
    <submittedName>
        <fullName evidence="1">Uncharacterized protein</fullName>
    </submittedName>
</protein>
<dbReference type="Proteomes" id="UP000243579">
    <property type="component" value="Unassembled WGS sequence"/>
</dbReference>
<gene>
    <name evidence="1" type="ORF">ACHHYP_17319</name>
</gene>
<proteinExistence type="predicted"/>
<dbReference type="AlphaFoldDB" id="A0A1V9Y4N1"/>
<organism evidence="1 2">
    <name type="scientific">Achlya hypogyna</name>
    <name type="common">Oomycete</name>
    <name type="synonym">Protoachlya hypogyna</name>
    <dbReference type="NCBI Taxonomy" id="1202772"/>
    <lineage>
        <taxon>Eukaryota</taxon>
        <taxon>Sar</taxon>
        <taxon>Stramenopiles</taxon>
        <taxon>Oomycota</taxon>
        <taxon>Saprolegniomycetes</taxon>
        <taxon>Saprolegniales</taxon>
        <taxon>Achlyaceae</taxon>
        <taxon>Achlya</taxon>
    </lineage>
</organism>
<accession>A0A1V9Y4N1</accession>
<dbReference type="EMBL" id="JNBR01002883">
    <property type="protein sequence ID" value="OQR80681.1"/>
    <property type="molecule type" value="Genomic_DNA"/>
</dbReference>
<sequence>MQKASTIDTFSYLTVSSNLTAARLTYLRAVGNCIADGRDIPITDLFELVTSANEPWTVVTSLTPTDATVPGCPGVAPAYYDYVTLLDTTLTPYIKTEADKERSVVAVDTVGCEATKLLKTAISTATTPADNTDKDSYQSFQAKYLKALKEPVVPTVSQCPSGTWLMQLQNGSFVEPSVPLGAIAFLTDPAAHLYGNFHVLRVVS</sequence>
<evidence type="ECO:0000313" key="1">
    <source>
        <dbReference type="EMBL" id="OQR80681.1"/>
    </source>
</evidence>
<name>A0A1V9Y4N1_ACHHY</name>
<evidence type="ECO:0000313" key="2">
    <source>
        <dbReference type="Proteomes" id="UP000243579"/>
    </source>
</evidence>
<reference evidence="1 2" key="1">
    <citation type="journal article" date="2014" name="Genome Biol. Evol.">
        <title>The secreted proteins of Achlya hypogyna and Thraustotheca clavata identify the ancestral oomycete secretome and reveal gene acquisitions by horizontal gene transfer.</title>
        <authorList>
            <person name="Misner I."/>
            <person name="Blouin N."/>
            <person name="Leonard G."/>
            <person name="Richards T.A."/>
            <person name="Lane C.E."/>
        </authorList>
    </citation>
    <scope>NUCLEOTIDE SEQUENCE [LARGE SCALE GENOMIC DNA]</scope>
    <source>
        <strain evidence="1 2">ATCC 48635</strain>
    </source>
</reference>
<keyword evidence="2" id="KW-1185">Reference proteome</keyword>